<evidence type="ECO:0000313" key="3">
    <source>
        <dbReference type="Proteomes" id="UP000250266"/>
    </source>
</evidence>
<dbReference type="OrthoDB" id="3940486at2759"/>
<sequence>MAATTTARTKAKPAAAKPSTGAGVKGRPAKGAGKKGNGRAMVAMQKYFKEHRAEFASLSFKDQQKELGKMWKVSSENPKNA</sequence>
<dbReference type="SUPFAM" id="SSF47095">
    <property type="entry name" value="HMG-box"/>
    <property type="match status" value="1"/>
</dbReference>
<protein>
    <recommendedName>
        <fullName evidence="4">HMG box domain-containing protein</fullName>
    </recommendedName>
</protein>
<keyword evidence="3" id="KW-1185">Reference proteome</keyword>
<dbReference type="EMBL" id="KV744807">
    <property type="protein sequence ID" value="OCK86249.1"/>
    <property type="molecule type" value="Genomic_DNA"/>
</dbReference>
<dbReference type="AlphaFoldDB" id="A0A8E2JKW0"/>
<evidence type="ECO:0000256" key="1">
    <source>
        <dbReference type="SAM" id="MobiDB-lite"/>
    </source>
</evidence>
<evidence type="ECO:0000313" key="2">
    <source>
        <dbReference type="EMBL" id="OCK86249.1"/>
    </source>
</evidence>
<feature type="region of interest" description="Disordered" evidence="1">
    <location>
        <begin position="1"/>
        <end position="38"/>
    </location>
</feature>
<name>A0A8E2JKW0_9PEZI</name>
<feature type="compositionally biased region" description="Low complexity" evidence="1">
    <location>
        <begin position="1"/>
        <end position="31"/>
    </location>
</feature>
<accession>A0A8E2JKW0</accession>
<gene>
    <name evidence="2" type="ORF">K432DRAFT_376903</name>
</gene>
<dbReference type="InterPro" id="IPR036910">
    <property type="entry name" value="HMG_box_dom_sf"/>
</dbReference>
<reference evidence="2 3" key="1">
    <citation type="journal article" date="2016" name="Nat. Commun.">
        <title>Ectomycorrhizal ecology is imprinted in the genome of the dominant symbiotic fungus Cenococcum geophilum.</title>
        <authorList>
            <consortium name="DOE Joint Genome Institute"/>
            <person name="Peter M."/>
            <person name="Kohler A."/>
            <person name="Ohm R.A."/>
            <person name="Kuo A."/>
            <person name="Krutzmann J."/>
            <person name="Morin E."/>
            <person name="Arend M."/>
            <person name="Barry K.W."/>
            <person name="Binder M."/>
            <person name="Choi C."/>
            <person name="Clum A."/>
            <person name="Copeland A."/>
            <person name="Grisel N."/>
            <person name="Haridas S."/>
            <person name="Kipfer T."/>
            <person name="LaButti K."/>
            <person name="Lindquist E."/>
            <person name="Lipzen A."/>
            <person name="Maire R."/>
            <person name="Meier B."/>
            <person name="Mihaltcheva S."/>
            <person name="Molinier V."/>
            <person name="Murat C."/>
            <person name="Poggeler S."/>
            <person name="Quandt C.A."/>
            <person name="Sperisen C."/>
            <person name="Tritt A."/>
            <person name="Tisserant E."/>
            <person name="Crous P.W."/>
            <person name="Henrissat B."/>
            <person name="Nehls U."/>
            <person name="Egli S."/>
            <person name="Spatafora J.W."/>
            <person name="Grigoriev I.V."/>
            <person name="Martin F.M."/>
        </authorList>
    </citation>
    <scope>NUCLEOTIDE SEQUENCE [LARGE SCALE GENOMIC DNA]</scope>
    <source>
        <strain evidence="2 3">CBS 459.81</strain>
    </source>
</reference>
<organism evidence="2 3">
    <name type="scientific">Lepidopterella palustris CBS 459.81</name>
    <dbReference type="NCBI Taxonomy" id="1314670"/>
    <lineage>
        <taxon>Eukaryota</taxon>
        <taxon>Fungi</taxon>
        <taxon>Dikarya</taxon>
        <taxon>Ascomycota</taxon>
        <taxon>Pezizomycotina</taxon>
        <taxon>Dothideomycetes</taxon>
        <taxon>Pleosporomycetidae</taxon>
        <taxon>Mytilinidiales</taxon>
        <taxon>Argynnaceae</taxon>
        <taxon>Lepidopterella</taxon>
    </lineage>
</organism>
<evidence type="ECO:0008006" key="4">
    <source>
        <dbReference type="Google" id="ProtNLM"/>
    </source>
</evidence>
<dbReference type="Proteomes" id="UP000250266">
    <property type="component" value="Unassembled WGS sequence"/>
</dbReference>
<proteinExistence type="predicted"/>